<comment type="caution">
    <text evidence="11">The sequence shown here is derived from an EMBL/GenBank/DDBJ whole genome shotgun (WGS) entry which is preliminary data.</text>
</comment>
<feature type="transmembrane region" description="Helical" evidence="10">
    <location>
        <begin position="103"/>
        <end position="124"/>
    </location>
</feature>
<sequence>MSSSILTTSVADHFINLAHTIGILTDPFVTPIENVAKFTFNSTFPGVYQYFAEVLEGYKSPFVDRLPLMDPFHVVLIAIGYLMTIFLGKQYMSQRQKLSVKGLSALHNFLMVSLSAYMCTMIWVEAWKNGYTLFANPEDRSEKGFQVQP</sequence>
<proteinExistence type="inferred from homology"/>
<dbReference type="OrthoDB" id="10259681at2759"/>
<evidence type="ECO:0000256" key="3">
    <source>
        <dbReference type="ARBA" id="ARBA00022679"/>
    </source>
</evidence>
<dbReference type="GO" id="GO:0019367">
    <property type="term" value="P:fatty acid elongation, saturated fatty acid"/>
    <property type="evidence" value="ECO:0007669"/>
    <property type="project" value="TreeGrafter"/>
</dbReference>
<dbReference type="GO" id="GO:0042761">
    <property type="term" value="P:very long-chain fatty acid biosynthetic process"/>
    <property type="evidence" value="ECO:0007669"/>
    <property type="project" value="TreeGrafter"/>
</dbReference>
<evidence type="ECO:0000256" key="4">
    <source>
        <dbReference type="ARBA" id="ARBA00022692"/>
    </source>
</evidence>
<dbReference type="AlphaFoldDB" id="A0A9N9HNQ1"/>
<dbReference type="PANTHER" id="PTHR11157:SF126">
    <property type="entry name" value="ELONGATION OF VERY LONG CHAIN FATTY ACIDS PROTEIN"/>
    <property type="match status" value="1"/>
</dbReference>
<keyword evidence="7 10" id="KW-0443">Lipid metabolism</keyword>
<dbReference type="GO" id="GO:0005789">
    <property type="term" value="C:endoplasmic reticulum membrane"/>
    <property type="evidence" value="ECO:0007669"/>
    <property type="project" value="TreeGrafter"/>
</dbReference>
<evidence type="ECO:0000256" key="7">
    <source>
        <dbReference type="ARBA" id="ARBA00023098"/>
    </source>
</evidence>
<keyword evidence="4 10" id="KW-0812">Transmembrane</keyword>
<dbReference type="EMBL" id="CAJVPV010016464">
    <property type="protein sequence ID" value="CAG8698396.1"/>
    <property type="molecule type" value="Genomic_DNA"/>
</dbReference>
<organism evidence="11 12">
    <name type="scientific">Acaulospora morrowiae</name>
    <dbReference type="NCBI Taxonomy" id="94023"/>
    <lineage>
        <taxon>Eukaryota</taxon>
        <taxon>Fungi</taxon>
        <taxon>Fungi incertae sedis</taxon>
        <taxon>Mucoromycota</taxon>
        <taxon>Glomeromycotina</taxon>
        <taxon>Glomeromycetes</taxon>
        <taxon>Diversisporales</taxon>
        <taxon>Acaulosporaceae</taxon>
        <taxon>Acaulospora</taxon>
    </lineage>
</organism>
<comment type="catalytic activity">
    <reaction evidence="10">
        <text>an acyl-CoA + malonyl-CoA + H(+) = a 3-oxoacyl-CoA + CO2 + CoA</text>
        <dbReference type="Rhea" id="RHEA:50252"/>
        <dbReference type="ChEBI" id="CHEBI:15378"/>
        <dbReference type="ChEBI" id="CHEBI:16526"/>
        <dbReference type="ChEBI" id="CHEBI:57287"/>
        <dbReference type="ChEBI" id="CHEBI:57384"/>
        <dbReference type="ChEBI" id="CHEBI:58342"/>
        <dbReference type="ChEBI" id="CHEBI:90726"/>
    </reaction>
    <physiologicalReaction direction="left-to-right" evidence="10">
        <dbReference type="Rhea" id="RHEA:50253"/>
    </physiologicalReaction>
</comment>
<evidence type="ECO:0000313" key="12">
    <source>
        <dbReference type="Proteomes" id="UP000789342"/>
    </source>
</evidence>
<comment type="caution">
    <text evidence="10">Lacks conserved residue(s) required for the propagation of feature annotation.</text>
</comment>
<dbReference type="GO" id="GO:0034626">
    <property type="term" value="P:fatty acid elongation, polyunsaturated fatty acid"/>
    <property type="evidence" value="ECO:0007669"/>
    <property type="project" value="TreeGrafter"/>
</dbReference>
<keyword evidence="9 10" id="KW-0275">Fatty acid biosynthesis</keyword>
<keyword evidence="12" id="KW-1185">Reference proteome</keyword>
<keyword evidence="3 10" id="KW-0808">Transferase</keyword>
<evidence type="ECO:0000313" key="11">
    <source>
        <dbReference type="EMBL" id="CAG8698396.1"/>
    </source>
</evidence>
<keyword evidence="2 10" id="KW-0444">Lipid biosynthesis</keyword>
<dbReference type="Pfam" id="PF01151">
    <property type="entry name" value="ELO"/>
    <property type="match status" value="1"/>
</dbReference>
<evidence type="ECO:0000256" key="2">
    <source>
        <dbReference type="ARBA" id="ARBA00022516"/>
    </source>
</evidence>
<dbReference type="PANTHER" id="PTHR11157">
    <property type="entry name" value="FATTY ACID ACYL TRANSFERASE-RELATED"/>
    <property type="match status" value="1"/>
</dbReference>
<evidence type="ECO:0000256" key="10">
    <source>
        <dbReference type="RuleBase" id="RU361115"/>
    </source>
</evidence>
<gene>
    <name evidence="11" type="ORF">AMORRO_LOCUS11979</name>
</gene>
<keyword evidence="8 10" id="KW-0472">Membrane</keyword>
<evidence type="ECO:0000256" key="8">
    <source>
        <dbReference type="ARBA" id="ARBA00023136"/>
    </source>
</evidence>
<evidence type="ECO:0000256" key="5">
    <source>
        <dbReference type="ARBA" id="ARBA00022832"/>
    </source>
</evidence>
<keyword evidence="6 10" id="KW-1133">Transmembrane helix</keyword>
<comment type="similarity">
    <text evidence="10">Belongs to the ELO family.</text>
</comment>
<comment type="subcellular location">
    <subcellularLocation>
        <location evidence="1">Membrane</location>
        <topology evidence="1">Multi-pass membrane protein</topology>
    </subcellularLocation>
</comment>
<protein>
    <recommendedName>
        <fullName evidence="10">Elongation of fatty acids protein</fullName>
        <ecNumber evidence="10">2.3.1.-</ecNumber>
    </recommendedName>
</protein>
<dbReference type="GO" id="GO:0030148">
    <property type="term" value="P:sphingolipid biosynthetic process"/>
    <property type="evidence" value="ECO:0007669"/>
    <property type="project" value="TreeGrafter"/>
</dbReference>
<reference evidence="11" key="1">
    <citation type="submission" date="2021-06" db="EMBL/GenBank/DDBJ databases">
        <authorList>
            <person name="Kallberg Y."/>
            <person name="Tangrot J."/>
            <person name="Rosling A."/>
        </authorList>
    </citation>
    <scope>NUCLEOTIDE SEQUENCE</scope>
    <source>
        <strain evidence="11">CL551</strain>
    </source>
</reference>
<evidence type="ECO:0000256" key="1">
    <source>
        <dbReference type="ARBA" id="ARBA00004141"/>
    </source>
</evidence>
<dbReference type="InterPro" id="IPR002076">
    <property type="entry name" value="ELO_fam"/>
</dbReference>
<dbReference type="GO" id="GO:0034625">
    <property type="term" value="P:fatty acid elongation, monounsaturated fatty acid"/>
    <property type="evidence" value="ECO:0007669"/>
    <property type="project" value="TreeGrafter"/>
</dbReference>
<accession>A0A9N9HNQ1</accession>
<dbReference type="Proteomes" id="UP000789342">
    <property type="component" value="Unassembled WGS sequence"/>
</dbReference>
<feature type="non-terminal residue" evidence="11">
    <location>
        <position position="149"/>
    </location>
</feature>
<keyword evidence="5 10" id="KW-0276">Fatty acid metabolism</keyword>
<evidence type="ECO:0000256" key="6">
    <source>
        <dbReference type="ARBA" id="ARBA00022989"/>
    </source>
</evidence>
<evidence type="ECO:0000256" key="9">
    <source>
        <dbReference type="ARBA" id="ARBA00023160"/>
    </source>
</evidence>
<dbReference type="EC" id="2.3.1.-" evidence="10"/>
<feature type="transmembrane region" description="Helical" evidence="10">
    <location>
        <begin position="72"/>
        <end position="91"/>
    </location>
</feature>
<dbReference type="GO" id="GO:0009922">
    <property type="term" value="F:fatty acid elongase activity"/>
    <property type="evidence" value="ECO:0007669"/>
    <property type="project" value="InterPro"/>
</dbReference>
<name>A0A9N9HNQ1_9GLOM</name>